<comment type="caution">
    <text evidence="1">The sequence shown here is derived from an EMBL/GenBank/DDBJ whole genome shotgun (WGS) entry which is preliminary data.</text>
</comment>
<dbReference type="EMBL" id="BGPR01000015">
    <property type="protein sequence ID" value="GBL78362.1"/>
    <property type="molecule type" value="Genomic_DNA"/>
</dbReference>
<dbReference type="AlphaFoldDB" id="A0A4Y2AEV5"/>
<evidence type="ECO:0000313" key="2">
    <source>
        <dbReference type="Proteomes" id="UP000499080"/>
    </source>
</evidence>
<reference evidence="1 2" key="1">
    <citation type="journal article" date="2019" name="Sci. Rep.">
        <title>Orb-weaving spider Araneus ventricosus genome elucidates the spidroin gene catalogue.</title>
        <authorList>
            <person name="Kono N."/>
            <person name="Nakamura H."/>
            <person name="Ohtoshi R."/>
            <person name="Moran D.A.P."/>
            <person name="Shinohara A."/>
            <person name="Yoshida Y."/>
            <person name="Fujiwara M."/>
            <person name="Mori M."/>
            <person name="Tomita M."/>
            <person name="Arakawa K."/>
        </authorList>
    </citation>
    <scope>NUCLEOTIDE SEQUENCE [LARGE SCALE GENOMIC DNA]</scope>
</reference>
<dbReference type="Proteomes" id="UP000499080">
    <property type="component" value="Unassembled WGS sequence"/>
</dbReference>
<sequence>MPRRGGSESFTVTIALITIMGEKQTHVMLVKQTTVRTYPLATAEFGHQPPLTTEKQIGFVEFISGVKEKVKRGNYQKLQRGDLTVRPRLLNQRVSGPKPDSTEDPSCKRACCALNLTLWVKRPPAGVVSITHVHRLIHRVLSPQGWMGLVWCGSLERECQLKCRSRRLTVVQNYKVRSKIALVLFQNWTLIYLNKLNYQKLR</sequence>
<name>A0A4Y2AEV5_ARAVE</name>
<protein>
    <submittedName>
        <fullName evidence="1">Uncharacterized protein</fullName>
    </submittedName>
</protein>
<evidence type="ECO:0000313" key="1">
    <source>
        <dbReference type="EMBL" id="GBL78362.1"/>
    </source>
</evidence>
<proteinExistence type="predicted"/>
<accession>A0A4Y2AEV5</accession>
<gene>
    <name evidence="1" type="ORF">AVEN_42883_1</name>
</gene>
<organism evidence="1 2">
    <name type="scientific">Araneus ventricosus</name>
    <name type="common">Orbweaver spider</name>
    <name type="synonym">Epeira ventricosa</name>
    <dbReference type="NCBI Taxonomy" id="182803"/>
    <lineage>
        <taxon>Eukaryota</taxon>
        <taxon>Metazoa</taxon>
        <taxon>Ecdysozoa</taxon>
        <taxon>Arthropoda</taxon>
        <taxon>Chelicerata</taxon>
        <taxon>Arachnida</taxon>
        <taxon>Araneae</taxon>
        <taxon>Araneomorphae</taxon>
        <taxon>Entelegynae</taxon>
        <taxon>Araneoidea</taxon>
        <taxon>Araneidae</taxon>
        <taxon>Araneus</taxon>
    </lineage>
</organism>
<keyword evidence="2" id="KW-1185">Reference proteome</keyword>